<keyword evidence="1" id="KW-0732">Signal</keyword>
<proteinExistence type="predicted"/>
<evidence type="ECO:0000256" key="1">
    <source>
        <dbReference type="SAM" id="SignalP"/>
    </source>
</evidence>
<organism evidence="2 3">
    <name type="scientific">Penicilliopsis zonata CBS 506.65</name>
    <dbReference type="NCBI Taxonomy" id="1073090"/>
    <lineage>
        <taxon>Eukaryota</taxon>
        <taxon>Fungi</taxon>
        <taxon>Dikarya</taxon>
        <taxon>Ascomycota</taxon>
        <taxon>Pezizomycotina</taxon>
        <taxon>Eurotiomycetes</taxon>
        <taxon>Eurotiomycetidae</taxon>
        <taxon>Eurotiales</taxon>
        <taxon>Aspergillaceae</taxon>
        <taxon>Penicilliopsis</taxon>
    </lineage>
</organism>
<dbReference type="EMBL" id="KV878351">
    <property type="protein sequence ID" value="OJJ43565.1"/>
    <property type="molecule type" value="Genomic_DNA"/>
</dbReference>
<evidence type="ECO:0000313" key="2">
    <source>
        <dbReference type="EMBL" id="OJJ43565.1"/>
    </source>
</evidence>
<dbReference type="RefSeq" id="XP_022578075.1">
    <property type="nucleotide sequence ID" value="XM_022723959.1"/>
</dbReference>
<dbReference type="AlphaFoldDB" id="A0A1L9S8T1"/>
<dbReference type="GeneID" id="34610424"/>
<gene>
    <name evidence="2" type="ORF">ASPZODRAFT_136022</name>
</gene>
<sequence>MRFTAILSSLFLLATLGLAAPIAEPEDVVARGEGIDARAEETYCYIKRGSEKREADCAVP</sequence>
<accession>A0A1L9S8T1</accession>
<feature type="chain" id="PRO_5012137617" evidence="1">
    <location>
        <begin position="20"/>
        <end position="60"/>
    </location>
</feature>
<name>A0A1L9S8T1_9EURO</name>
<reference evidence="3" key="1">
    <citation type="journal article" date="2017" name="Genome Biol.">
        <title>Comparative genomics reveals high biological diversity and specific adaptations in the industrially and medically important fungal genus Aspergillus.</title>
        <authorList>
            <person name="de Vries R.P."/>
            <person name="Riley R."/>
            <person name="Wiebenga A."/>
            <person name="Aguilar-Osorio G."/>
            <person name="Amillis S."/>
            <person name="Uchima C.A."/>
            <person name="Anderluh G."/>
            <person name="Asadollahi M."/>
            <person name="Askin M."/>
            <person name="Barry K."/>
            <person name="Battaglia E."/>
            <person name="Bayram O."/>
            <person name="Benocci T."/>
            <person name="Braus-Stromeyer S.A."/>
            <person name="Caldana C."/>
            <person name="Canovas D."/>
            <person name="Cerqueira G.C."/>
            <person name="Chen F."/>
            <person name="Chen W."/>
            <person name="Choi C."/>
            <person name="Clum A."/>
            <person name="Dos Santos R.A."/>
            <person name="Damasio A.R."/>
            <person name="Diallinas G."/>
            <person name="Emri T."/>
            <person name="Fekete E."/>
            <person name="Flipphi M."/>
            <person name="Freyberg S."/>
            <person name="Gallo A."/>
            <person name="Gournas C."/>
            <person name="Habgood R."/>
            <person name="Hainaut M."/>
            <person name="Harispe M.L."/>
            <person name="Henrissat B."/>
            <person name="Hilden K.S."/>
            <person name="Hope R."/>
            <person name="Hossain A."/>
            <person name="Karabika E."/>
            <person name="Karaffa L."/>
            <person name="Karanyi Z."/>
            <person name="Krasevec N."/>
            <person name="Kuo A."/>
            <person name="Kusch H."/>
            <person name="LaButti K."/>
            <person name="Lagendijk E.L."/>
            <person name="Lapidus A."/>
            <person name="Levasseur A."/>
            <person name="Lindquist E."/>
            <person name="Lipzen A."/>
            <person name="Logrieco A.F."/>
            <person name="MacCabe A."/>
            <person name="Maekelae M.R."/>
            <person name="Malavazi I."/>
            <person name="Melin P."/>
            <person name="Meyer V."/>
            <person name="Mielnichuk N."/>
            <person name="Miskei M."/>
            <person name="Molnar A.P."/>
            <person name="Mule G."/>
            <person name="Ngan C.Y."/>
            <person name="Orejas M."/>
            <person name="Orosz E."/>
            <person name="Ouedraogo J.P."/>
            <person name="Overkamp K.M."/>
            <person name="Park H.-S."/>
            <person name="Perrone G."/>
            <person name="Piumi F."/>
            <person name="Punt P.J."/>
            <person name="Ram A.F."/>
            <person name="Ramon A."/>
            <person name="Rauscher S."/>
            <person name="Record E."/>
            <person name="Riano-Pachon D.M."/>
            <person name="Robert V."/>
            <person name="Roehrig J."/>
            <person name="Ruller R."/>
            <person name="Salamov A."/>
            <person name="Salih N.S."/>
            <person name="Samson R.A."/>
            <person name="Sandor E."/>
            <person name="Sanguinetti M."/>
            <person name="Schuetze T."/>
            <person name="Sepcic K."/>
            <person name="Shelest E."/>
            <person name="Sherlock G."/>
            <person name="Sophianopoulou V."/>
            <person name="Squina F.M."/>
            <person name="Sun H."/>
            <person name="Susca A."/>
            <person name="Todd R.B."/>
            <person name="Tsang A."/>
            <person name="Unkles S.E."/>
            <person name="van de Wiele N."/>
            <person name="van Rossen-Uffink D."/>
            <person name="Oliveira J.V."/>
            <person name="Vesth T.C."/>
            <person name="Visser J."/>
            <person name="Yu J.-H."/>
            <person name="Zhou M."/>
            <person name="Andersen M.R."/>
            <person name="Archer D.B."/>
            <person name="Baker S.E."/>
            <person name="Benoit I."/>
            <person name="Brakhage A.A."/>
            <person name="Braus G.H."/>
            <person name="Fischer R."/>
            <person name="Frisvad J.C."/>
            <person name="Goldman G.H."/>
            <person name="Houbraken J."/>
            <person name="Oakley B."/>
            <person name="Pocsi I."/>
            <person name="Scazzocchio C."/>
            <person name="Seiboth B."/>
            <person name="vanKuyk P.A."/>
            <person name="Wortman J."/>
            <person name="Dyer P.S."/>
            <person name="Grigoriev I.V."/>
        </authorList>
    </citation>
    <scope>NUCLEOTIDE SEQUENCE [LARGE SCALE GENOMIC DNA]</scope>
    <source>
        <strain evidence="3">CBS 506.65</strain>
    </source>
</reference>
<evidence type="ECO:0000313" key="3">
    <source>
        <dbReference type="Proteomes" id="UP000184188"/>
    </source>
</evidence>
<dbReference type="OrthoDB" id="10439352at2759"/>
<dbReference type="Proteomes" id="UP000184188">
    <property type="component" value="Unassembled WGS sequence"/>
</dbReference>
<keyword evidence="3" id="KW-1185">Reference proteome</keyword>
<dbReference type="VEuPathDB" id="FungiDB:ASPZODRAFT_136022"/>
<protein>
    <submittedName>
        <fullName evidence="2">Uncharacterized protein</fullName>
    </submittedName>
</protein>
<feature type="signal peptide" evidence="1">
    <location>
        <begin position="1"/>
        <end position="19"/>
    </location>
</feature>